<evidence type="ECO:0000313" key="2">
    <source>
        <dbReference type="EMBL" id="PWB06094.1"/>
    </source>
</evidence>
<gene>
    <name evidence="2" type="ORF">C5O25_11370</name>
</gene>
<dbReference type="Pfam" id="PF13650">
    <property type="entry name" value="Asp_protease_2"/>
    <property type="match status" value="1"/>
</dbReference>
<dbReference type="GeneID" id="93423935"/>
<proteinExistence type="predicted"/>
<sequence length="159" mass="17454">MKTAFYIRLIACVTLFVANVCVTNARMVGDKPIGSIPFAIASDSRIYVTAFVNGSDSLRFLVDTGASDVVLNPNSPKLKDRFTIDSHADNLGTSGENTVSYSNQNAIRVGSLHLDKVGCAIIEYPAEYWDGVLGLGILRLFNIEIDYDDFTIYLYATVR</sequence>
<accession>A0A2V1IR11</accession>
<dbReference type="CDD" id="cd05483">
    <property type="entry name" value="retropepsin_like_bacteria"/>
    <property type="match status" value="1"/>
</dbReference>
<keyword evidence="3" id="KW-1185">Reference proteome</keyword>
<dbReference type="Proteomes" id="UP000244925">
    <property type="component" value="Unassembled WGS sequence"/>
</dbReference>
<keyword evidence="1" id="KW-0732">Signal</keyword>
<feature type="chain" id="PRO_5015858104" description="Peptidase A2 domain-containing protein" evidence="1">
    <location>
        <begin position="19"/>
        <end position="159"/>
    </location>
</feature>
<dbReference type="InterPro" id="IPR021109">
    <property type="entry name" value="Peptidase_aspartic_dom_sf"/>
</dbReference>
<dbReference type="AlphaFoldDB" id="A0A2V1IR11"/>
<dbReference type="RefSeq" id="WP_107036860.1">
    <property type="nucleotide sequence ID" value="NZ_CP098825.1"/>
</dbReference>
<name>A0A2V1IR11_9BACT</name>
<evidence type="ECO:0000256" key="1">
    <source>
        <dbReference type="SAM" id="SignalP"/>
    </source>
</evidence>
<dbReference type="SUPFAM" id="SSF50630">
    <property type="entry name" value="Acid proteases"/>
    <property type="match status" value="1"/>
</dbReference>
<dbReference type="EMBL" id="PUBV01000035">
    <property type="protein sequence ID" value="PWB06094.1"/>
    <property type="molecule type" value="Genomic_DNA"/>
</dbReference>
<evidence type="ECO:0000313" key="3">
    <source>
        <dbReference type="Proteomes" id="UP000244925"/>
    </source>
</evidence>
<dbReference type="InterPro" id="IPR034122">
    <property type="entry name" value="Retropepsin-like_bacterial"/>
</dbReference>
<protein>
    <recommendedName>
        <fullName evidence="4">Peptidase A2 domain-containing protein</fullName>
    </recommendedName>
</protein>
<dbReference type="Gene3D" id="2.40.70.10">
    <property type="entry name" value="Acid Proteases"/>
    <property type="match status" value="1"/>
</dbReference>
<evidence type="ECO:0008006" key="4">
    <source>
        <dbReference type="Google" id="ProtNLM"/>
    </source>
</evidence>
<reference evidence="3" key="1">
    <citation type="submission" date="2018-02" db="EMBL/GenBank/DDBJ databases">
        <authorList>
            <person name="Clavel T."/>
            <person name="Strowig T."/>
        </authorList>
    </citation>
    <scope>NUCLEOTIDE SEQUENCE [LARGE SCALE GENOMIC DNA]</scope>
    <source>
        <strain evidence="3">DSM 100764</strain>
    </source>
</reference>
<feature type="signal peptide" evidence="1">
    <location>
        <begin position="1"/>
        <end position="18"/>
    </location>
</feature>
<comment type="caution">
    <text evidence="2">The sequence shown here is derived from an EMBL/GenBank/DDBJ whole genome shotgun (WGS) entry which is preliminary data.</text>
</comment>
<organism evidence="2 3">
    <name type="scientific">Paramuribaculum intestinale</name>
    <dbReference type="NCBI Taxonomy" id="2094151"/>
    <lineage>
        <taxon>Bacteria</taxon>
        <taxon>Pseudomonadati</taxon>
        <taxon>Bacteroidota</taxon>
        <taxon>Bacteroidia</taxon>
        <taxon>Bacteroidales</taxon>
        <taxon>Muribaculaceae</taxon>
        <taxon>Paramuribaculum</taxon>
    </lineage>
</organism>